<dbReference type="GO" id="GO:0015095">
    <property type="term" value="F:magnesium ion transmembrane transporter activity"/>
    <property type="evidence" value="ECO:0007669"/>
    <property type="project" value="InterPro"/>
</dbReference>
<dbReference type="CDD" id="cd12829">
    <property type="entry name" value="Alr1p-like"/>
    <property type="match status" value="1"/>
</dbReference>
<comment type="subcellular location">
    <subcellularLocation>
        <location evidence="1">Membrane</location>
        <topology evidence="1">Multi-pass membrane protein</topology>
    </subcellularLocation>
</comment>
<proteinExistence type="inferred from homology"/>
<feature type="compositionally biased region" description="Polar residues" evidence="6">
    <location>
        <begin position="14"/>
        <end position="24"/>
    </location>
</feature>
<keyword evidence="5 7" id="KW-0472">Membrane</keyword>
<evidence type="ECO:0000313" key="9">
    <source>
        <dbReference type="Proteomes" id="UP000240830"/>
    </source>
</evidence>
<dbReference type="InterPro" id="IPR045863">
    <property type="entry name" value="CorA_TM1_TM2"/>
</dbReference>
<evidence type="ECO:0000256" key="6">
    <source>
        <dbReference type="SAM" id="MobiDB-lite"/>
    </source>
</evidence>
<evidence type="ECO:0000256" key="7">
    <source>
        <dbReference type="SAM" id="Phobius"/>
    </source>
</evidence>
<dbReference type="InterPro" id="IPR045861">
    <property type="entry name" value="CorA_cytoplasmic_dom"/>
</dbReference>
<comment type="caution">
    <text evidence="8">The sequence shown here is derived from an EMBL/GenBank/DDBJ whole genome shotgun (WGS) entry which is preliminary data.</text>
</comment>
<feature type="transmembrane region" description="Helical" evidence="7">
    <location>
        <begin position="334"/>
        <end position="353"/>
    </location>
</feature>
<dbReference type="EMBL" id="MTSL01000159">
    <property type="protein sequence ID" value="PJF17781.1"/>
    <property type="molecule type" value="Genomic_DNA"/>
</dbReference>
<keyword evidence="9" id="KW-1185">Reference proteome</keyword>
<dbReference type="InterPro" id="IPR044089">
    <property type="entry name" value="Alr1-like"/>
</dbReference>
<dbReference type="Gene3D" id="1.20.58.340">
    <property type="entry name" value="Magnesium transport protein CorA, transmembrane region"/>
    <property type="match status" value="2"/>
</dbReference>
<dbReference type="GO" id="GO:0010961">
    <property type="term" value="P:intracellular magnesium ion homeostasis"/>
    <property type="evidence" value="ECO:0007669"/>
    <property type="project" value="TreeGrafter"/>
</dbReference>
<dbReference type="Gene3D" id="3.30.460.20">
    <property type="entry name" value="CorA soluble domain-like"/>
    <property type="match status" value="1"/>
</dbReference>
<organism evidence="8 9">
    <name type="scientific">Paramicrosporidium saccamoebae</name>
    <dbReference type="NCBI Taxonomy" id="1246581"/>
    <lineage>
        <taxon>Eukaryota</taxon>
        <taxon>Fungi</taxon>
        <taxon>Fungi incertae sedis</taxon>
        <taxon>Cryptomycota</taxon>
        <taxon>Cryptomycota incertae sedis</taxon>
        <taxon>Paramicrosporidium</taxon>
    </lineage>
</organism>
<reference evidence="8 9" key="1">
    <citation type="submission" date="2016-10" db="EMBL/GenBank/DDBJ databases">
        <title>The genome of Paramicrosporidium saccamoebae is the missing link in understanding Cryptomycota and Microsporidia evolution.</title>
        <authorList>
            <person name="Quandt C.A."/>
            <person name="Beaudet D."/>
            <person name="Corsaro D."/>
            <person name="Michel R."/>
            <person name="Corradi N."/>
            <person name="James T."/>
        </authorList>
    </citation>
    <scope>NUCLEOTIDE SEQUENCE [LARGE SCALE GENOMIC DNA]</scope>
    <source>
        <strain evidence="8 9">KSL3</strain>
    </source>
</reference>
<accession>A0A2H9TJ42</accession>
<evidence type="ECO:0000256" key="5">
    <source>
        <dbReference type="ARBA" id="ARBA00023136"/>
    </source>
</evidence>
<dbReference type="AlphaFoldDB" id="A0A2H9TJ42"/>
<dbReference type="PANTHER" id="PTHR21535">
    <property type="entry name" value="MAGNESIUM AND COBALT TRANSPORT PROTEIN/MITOCHONDRIAL IMPORT INNER MEMBRANE TRANSLOCASE SUBUNIT TIM8"/>
    <property type="match status" value="1"/>
</dbReference>
<dbReference type="PANTHER" id="PTHR21535:SF51">
    <property type="entry name" value="MANGANESE RESISTANCE PROTEIN MNR2"/>
    <property type="match status" value="1"/>
</dbReference>
<dbReference type="Proteomes" id="UP000240830">
    <property type="component" value="Unassembled WGS sequence"/>
</dbReference>
<feature type="region of interest" description="Disordered" evidence="6">
    <location>
        <begin position="1"/>
        <end position="24"/>
    </location>
</feature>
<feature type="transmembrane region" description="Helical" evidence="7">
    <location>
        <begin position="365"/>
        <end position="389"/>
    </location>
</feature>
<evidence type="ECO:0000256" key="3">
    <source>
        <dbReference type="ARBA" id="ARBA00022692"/>
    </source>
</evidence>
<evidence type="ECO:0000256" key="4">
    <source>
        <dbReference type="ARBA" id="ARBA00022989"/>
    </source>
</evidence>
<sequence>MDSLRRVPSFEPPSDSSRTDLSNPASFSKPFQAYSPSIKYTYYSNDTDIRQAWSLDALLQPGEVTNDMFSGSKEPFWIDIVTPNSDDLSRLASVFGVHPLSIEDVQMADSREKCEIFEHYLFLCIQTCDQKFLSSTTNNLGRRPSMDGLDLNSPAVLYMLVFQNYVISIHHEPIPHIRRVLRRMYGLKTSQLALSSDWVMYSLLDDAVDEFLPQMQNLELEVDTIDELVLFLTHSEQSDMLRRIGRARKRVTHLQRLLKPKIEILKILTTRCPEFLREHTLIYLRDVNDHVLTDIQNLEQYSETLNRSHSNYLAHISIELNEASNRMNIVMKKLTAAAALVLPLSLVSGIWGMNVAVPGQPGIDGWVPLIPFFIIVTLMMVMMVAMYYIGHYNDWW</sequence>
<dbReference type="Pfam" id="PF01544">
    <property type="entry name" value="CorA"/>
    <property type="match status" value="1"/>
</dbReference>
<dbReference type="OrthoDB" id="29879at2759"/>
<dbReference type="GO" id="GO:0016020">
    <property type="term" value="C:membrane"/>
    <property type="evidence" value="ECO:0007669"/>
    <property type="project" value="UniProtKB-SubCell"/>
</dbReference>
<dbReference type="InterPro" id="IPR002523">
    <property type="entry name" value="MgTranspt_CorA/ZnTranspt_ZntB"/>
</dbReference>
<keyword evidence="4 7" id="KW-1133">Transmembrane helix</keyword>
<dbReference type="SUPFAM" id="SSF144083">
    <property type="entry name" value="Magnesium transport protein CorA, transmembrane region"/>
    <property type="match status" value="1"/>
</dbReference>
<evidence type="ECO:0000256" key="2">
    <source>
        <dbReference type="ARBA" id="ARBA00009765"/>
    </source>
</evidence>
<evidence type="ECO:0000256" key="1">
    <source>
        <dbReference type="ARBA" id="ARBA00004141"/>
    </source>
</evidence>
<gene>
    <name evidence="8" type="ORF">PSACC_02416</name>
</gene>
<name>A0A2H9TJ42_9FUNG</name>
<dbReference type="SUPFAM" id="SSF143865">
    <property type="entry name" value="CorA soluble domain-like"/>
    <property type="match status" value="1"/>
</dbReference>
<dbReference type="STRING" id="1246581.A0A2H9TJ42"/>
<comment type="similarity">
    <text evidence="2">Belongs to the CorA metal ion transporter (MIT) (TC 1.A.35) family.</text>
</comment>
<keyword evidence="3 7" id="KW-0812">Transmembrane</keyword>
<protein>
    <submittedName>
        <fullName evidence="8">Mg2+, CorA-like/Zinc transporter domain-containing protein</fullName>
    </submittedName>
</protein>
<evidence type="ECO:0000313" key="8">
    <source>
        <dbReference type="EMBL" id="PJF17781.1"/>
    </source>
</evidence>